<organism evidence="1">
    <name type="scientific">Lepeophtheirus salmonis</name>
    <name type="common">Salmon louse</name>
    <name type="synonym">Caligus salmonis</name>
    <dbReference type="NCBI Taxonomy" id="72036"/>
    <lineage>
        <taxon>Eukaryota</taxon>
        <taxon>Metazoa</taxon>
        <taxon>Ecdysozoa</taxon>
        <taxon>Arthropoda</taxon>
        <taxon>Crustacea</taxon>
        <taxon>Multicrustacea</taxon>
        <taxon>Hexanauplia</taxon>
        <taxon>Copepoda</taxon>
        <taxon>Siphonostomatoida</taxon>
        <taxon>Caligidae</taxon>
        <taxon>Lepeophtheirus</taxon>
    </lineage>
</organism>
<sequence>MSTHTLITLNTKKLSAQERKNNDNSFRKYKNTVQVTTNHKTRTLKNV</sequence>
<accession>A0A0K2UJZ6</accession>
<name>A0A0K2UJZ6_LEPSM</name>
<proteinExistence type="predicted"/>
<dbReference type="EMBL" id="HACA01020999">
    <property type="protein sequence ID" value="CDW38360.1"/>
    <property type="molecule type" value="Transcribed_RNA"/>
</dbReference>
<evidence type="ECO:0000313" key="1">
    <source>
        <dbReference type="EMBL" id="CDW38360.1"/>
    </source>
</evidence>
<reference evidence="1" key="1">
    <citation type="submission" date="2014-05" db="EMBL/GenBank/DDBJ databases">
        <authorList>
            <person name="Chronopoulou M."/>
        </authorList>
    </citation>
    <scope>NUCLEOTIDE SEQUENCE</scope>
    <source>
        <tissue evidence="1">Whole organism</tissue>
    </source>
</reference>
<dbReference type="AlphaFoldDB" id="A0A0K2UJZ6"/>
<protein>
    <submittedName>
        <fullName evidence="1">Uncharacterized protein</fullName>
    </submittedName>
</protein>